<dbReference type="Pfam" id="PF08241">
    <property type="entry name" value="Methyltransf_11"/>
    <property type="match status" value="1"/>
</dbReference>
<dbReference type="GO" id="GO:0005783">
    <property type="term" value="C:endoplasmic reticulum"/>
    <property type="evidence" value="ECO:0007669"/>
    <property type="project" value="TreeGrafter"/>
</dbReference>
<dbReference type="PANTHER" id="PTHR44068">
    <property type="entry name" value="ZGC:194242"/>
    <property type="match status" value="1"/>
</dbReference>
<dbReference type="GO" id="GO:0006696">
    <property type="term" value="P:ergosterol biosynthetic process"/>
    <property type="evidence" value="ECO:0007669"/>
    <property type="project" value="TreeGrafter"/>
</dbReference>
<comment type="similarity">
    <text evidence="2">Belongs to the class I-like SAM-binding methyltransferase superfamily. Erg6/SMT family.</text>
</comment>
<dbReference type="RefSeq" id="XP_028470349.1">
    <property type="nucleotide sequence ID" value="XM_028608583.1"/>
</dbReference>
<gene>
    <name evidence="4" type="ORF">SODALDRAFT_287884</name>
</gene>
<keyword evidence="5" id="KW-1185">Reference proteome</keyword>
<evidence type="ECO:0000256" key="1">
    <source>
        <dbReference type="ARBA" id="ARBA00022679"/>
    </source>
</evidence>
<proteinExistence type="inferred from homology"/>
<dbReference type="Gene3D" id="3.40.50.150">
    <property type="entry name" value="Vaccinia Virus protein VP39"/>
    <property type="match status" value="1"/>
</dbReference>
<dbReference type="InterPro" id="IPR029063">
    <property type="entry name" value="SAM-dependent_MTases_sf"/>
</dbReference>
<accession>A0A3N2Q6X8</accession>
<dbReference type="STRING" id="1314773.A0A3N2Q6X8"/>
<dbReference type="PANTHER" id="PTHR44068:SF1">
    <property type="entry name" value="HYPOTHETICAL LOC100005854"/>
    <property type="match status" value="1"/>
</dbReference>
<dbReference type="EMBL" id="ML119051">
    <property type="protein sequence ID" value="ROT42543.1"/>
    <property type="molecule type" value="Genomic_DNA"/>
</dbReference>
<dbReference type="GeneID" id="39577061"/>
<dbReference type="GO" id="GO:0003838">
    <property type="term" value="F:sterol 24-C-methyltransferase activity"/>
    <property type="evidence" value="ECO:0007669"/>
    <property type="project" value="TreeGrafter"/>
</dbReference>
<dbReference type="InterPro" id="IPR050447">
    <property type="entry name" value="Erg6_SMT_methyltransf"/>
</dbReference>
<dbReference type="Proteomes" id="UP000272025">
    <property type="component" value="Unassembled WGS sequence"/>
</dbReference>
<protein>
    <submittedName>
        <fullName evidence="4">Methyltransferase type 11</fullName>
    </submittedName>
</protein>
<evidence type="ECO:0000313" key="4">
    <source>
        <dbReference type="EMBL" id="ROT42543.1"/>
    </source>
</evidence>
<keyword evidence="4" id="KW-0489">Methyltransferase</keyword>
<evidence type="ECO:0000313" key="5">
    <source>
        <dbReference type="Proteomes" id="UP000272025"/>
    </source>
</evidence>
<sequence>MSTESTTADAPLINHNPTLLSYYGSLESRIGYRLVLGGTRHFGYWEKDTRWPFPIRRALRKMEKKMHTRLDLPPGSQVIDAGCGVGHVALFMANKGLRVTAFDFTPHHVEKARRNVQRSGLPKGQVTVSRMDYHHLESIPDESHDGVYTMETFVHATDPAAVLAGFYRVTRPGGRIAMFEYDHEYESEEVLGHLARPMHQVNELAAMPMNMVSKKGYFKQLLEEAGFRDVVVEDYSENVRPMLRLFWALAIVPYFFVKLFHLEPYFINTVAGARGLEGQKYWRYVAITATKPGPEVEPPKTK</sequence>
<dbReference type="OrthoDB" id="540004at2759"/>
<dbReference type="CDD" id="cd02440">
    <property type="entry name" value="AdoMet_MTases"/>
    <property type="match status" value="1"/>
</dbReference>
<reference evidence="4 5" key="1">
    <citation type="journal article" date="2018" name="Mol. Ecol.">
        <title>The obligate alkalophilic soda-lake fungus Sodiomyces alkalinus has shifted to a protein diet.</title>
        <authorList>
            <person name="Grum-Grzhimaylo A.A."/>
            <person name="Falkoski D.L."/>
            <person name="van den Heuvel J."/>
            <person name="Valero-Jimenez C.A."/>
            <person name="Min B."/>
            <person name="Choi I.G."/>
            <person name="Lipzen A."/>
            <person name="Daum C.G."/>
            <person name="Aanen D.K."/>
            <person name="Tsang A."/>
            <person name="Henrissat B."/>
            <person name="Bilanenko E.N."/>
            <person name="de Vries R.P."/>
            <person name="van Kan J.A.L."/>
            <person name="Grigoriev I.V."/>
            <person name="Debets A.J.M."/>
        </authorList>
    </citation>
    <scope>NUCLEOTIDE SEQUENCE [LARGE SCALE GENOMIC DNA]</scope>
    <source>
        <strain evidence="4 5">F11</strain>
    </source>
</reference>
<evidence type="ECO:0000259" key="3">
    <source>
        <dbReference type="Pfam" id="PF08241"/>
    </source>
</evidence>
<name>A0A3N2Q6X8_SODAK</name>
<evidence type="ECO:0000256" key="2">
    <source>
        <dbReference type="ARBA" id="ARBA00038188"/>
    </source>
</evidence>
<feature type="domain" description="Methyltransferase type 11" evidence="3">
    <location>
        <begin position="80"/>
        <end position="177"/>
    </location>
</feature>
<organism evidence="4 5">
    <name type="scientific">Sodiomyces alkalinus (strain CBS 110278 / VKM F-3762 / F11)</name>
    <name type="common">Alkaliphilic filamentous fungus</name>
    <dbReference type="NCBI Taxonomy" id="1314773"/>
    <lineage>
        <taxon>Eukaryota</taxon>
        <taxon>Fungi</taxon>
        <taxon>Dikarya</taxon>
        <taxon>Ascomycota</taxon>
        <taxon>Pezizomycotina</taxon>
        <taxon>Sordariomycetes</taxon>
        <taxon>Hypocreomycetidae</taxon>
        <taxon>Glomerellales</taxon>
        <taxon>Plectosphaerellaceae</taxon>
        <taxon>Sodiomyces</taxon>
    </lineage>
</organism>
<dbReference type="AlphaFoldDB" id="A0A3N2Q6X8"/>
<dbReference type="GO" id="GO:0032259">
    <property type="term" value="P:methylation"/>
    <property type="evidence" value="ECO:0007669"/>
    <property type="project" value="UniProtKB-KW"/>
</dbReference>
<dbReference type="SUPFAM" id="SSF53335">
    <property type="entry name" value="S-adenosyl-L-methionine-dependent methyltransferases"/>
    <property type="match status" value="1"/>
</dbReference>
<dbReference type="InterPro" id="IPR013216">
    <property type="entry name" value="Methyltransf_11"/>
</dbReference>
<keyword evidence="1 4" id="KW-0808">Transferase</keyword>